<feature type="repeat" description="WD" evidence="4">
    <location>
        <begin position="140"/>
        <end position="165"/>
    </location>
</feature>
<evidence type="ECO:0000256" key="5">
    <source>
        <dbReference type="SAM" id="MobiDB-lite"/>
    </source>
</evidence>
<dbReference type="FunFam" id="2.130.10.10:FF:000157">
    <property type="entry name" value="WD repeat domain 3"/>
    <property type="match status" value="1"/>
</dbReference>
<dbReference type="InterPro" id="IPR001680">
    <property type="entry name" value="WD40_rpt"/>
</dbReference>
<dbReference type="GO" id="GO:0034388">
    <property type="term" value="C:Pwp2p-containing subcomplex of 90S preribosome"/>
    <property type="evidence" value="ECO:0007669"/>
    <property type="project" value="TreeGrafter"/>
</dbReference>
<organism evidence="7 8">
    <name type="scientific">Cephalotus follicularis</name>
    <name type="common">Albany pitcher plant</name>
    <dbReference type="NCBI Taxonomy" id="3775"/>
    <lineage>
        <taxon>Eukaryota</taxon>
        <taxon>Viridiplantae</taxon>
        <taxon>Streptophyta</taxon>
        <taxon>Embryophyta</taxon>
        <taxon>Tracheophyta</taxon>
        <taxon>Spermatophyta</taxon>
        <taxon>Magnoliopsida</taxon>
        <taxon>eudicotyledons</taxon>
        <taxon>Gunneridae</taxon>
        <taxon>Pentapetalae</taxon>
        <taxon>rosids</taxon>
        <taxon>fabids</taxon>
        <taxon>Oxalidales</taxon>
        <taxon>Cephalotaceae</taxon>
        <taxon>Cephalotus</taxon>
    </lineage>
</organism>
<dbReference type="EMBL" id="BDDD01003659">
    <property type="protein sequence ID" value="GAV85737.1"/>
    <property type="molecule type" value="Genomic_DNA"/>
</dbReference>
<feature type="repeat" description="WD" evidence="4">
    <location>
        <begin position="680"/>
        <end position="721"/>
    </location>
</feature>
<dbReference type="PANTHER" id="PTHR19853:SF0">
    <property type="entry name" value="WD REPEAT-CONTAINING PROTEIN 3"/>
    <property type="match status" value="1"/>
</dbReference>
<keyword evidence="2" id="KW-0677">Repeat</keyword>
<keyword evidence="1 4" id="KW-0853">WD repeat</keyword>
<dbReference type="STRING" id="3775.A0A1Q3CZS6"/>
<feature type="repeat" description="WD" evidence="4">
    <location>
        <begin position="208"/>
        <end position="249"/>
    </location>
</feature>
<reference evidence="8" key="1">
    <citation type="submission" date="2016-04" db="EMBL/GenBank/DDBJ databases">
        <title>Cephalotus genome sequencing.</title>
        <authorList>
            <person name="Fukushima K."/>
            <person name="Hasebe M."/>
            <person name="Fang X."/>
        </authorList>
    </citation>
    <scope>NUCLEOTIDE SEQUENCE [LARGE SCALE GENOMIC DNA]</scope>
    <source>
        <strain evidence="8">cv. St1</strain>
    </source>
</reference>
<dbReference type="Gene3D" id="2.130.10.10">
    <property type="entry name" value="YVTN repeat-like/Quinoprotein amine dehydrogenase"/>
    <property type="match status" value="3"/>
</dbReference>
<evidence type="ECO:0000256" key="1">
    <source>
        <dbReference type="ARBA" id="ARBA00022574"/>
    </source>
</evidence>
<dbReference type="InterPro" id="IPR015943">
    <property type="entry name" value="WD40/YVTN_repeat-like_dom_sf"/>
</dbReference>
<keyword evidence="8" id="KW-1185">Reference proteome</keyword>
<feature type="region of interest" description="Disordered" evidence="5">
    <location>
        <begin position="360"/>
        <end position="394"/>
    </location>
</feature>
<feature type="repeat" description="WD" evidence="4">
    <location>
        <begin position="462"/>
        <end position="502"/>
    </location>
</feature>
<dbReference type="GO" id="GO:0032040">
    <property type="term" value="C:small-subunit processome"/>
    <property type="evidence" value="ECO:0007669"/>
    <property type="project" value="TreeGrafter"/>
</dbReference>
<feature type="compositionally biased region" description="Basic residues" evidence="5">
    <location>
        <begin position="994"/>
        <end position="1003"/>
    </location>
</feature>
<dbReference type="InterPro" id="IPR007148">
    <property type="entry name" value="SSU_processome_Utp12"/>
</dbReference>
<dbReference type="InterPro" id="IPR019775">
    <property type="entry name" value="WD40_repeat_CS"/>
</dbReference>
<dbReference type="SUPFAM" id="SSF101908">
    <property type="entry name" value="Putative isomerase YbhE"/>
    <property type="match status" value="1"/>
</dbReference>
<evidence type="ECO:0000259" key="6">
    <source>
        <dbReference type="Pfam" id="PF04003"/>
    </source>
</evidence>
<dbReference type="Proteomes" id="UP000187406">
    <property type="component" value="Unassembled WGS sequence"/>
</dbReference>
<comment type="similarity">
    <text evidence="3">Belongs to the WD repeat WDR3/UTP12 family.</text>
</comment>
<dbReference type="InterPro" id="IPR036322">
    <property type="entry name" value="WD40_repeat_dom_sf"/>
</dbReference>
<comment type="caution">
    <text evidence="7">The sequence shown here is derived from an EMBL/GenBank/DDBJ whole genome shotgun (WGS) entry which is preliminary data.</text>
</comment>
<dbReference type="GO" id="GO:0030515">
    <property type="term" value="F:snoRNA binding"/>
    <property type="evidence" value="ECO:0007669"/>
    <property type="project" value="TreeGrafter"/>
</dbReference>
<protein>
    <submittedName>
        <fullName evidence="7">WD40 domain-containing protein/Utp12 domain-containing protein</fullName>
    </submittedName>
</protein>
<dbReference type="CDD" id="cd00200">
    <property type="entry name" value="WD40"/>
    <property type="match status" value="2"/>
</dbReference>
<feature type="repeat" description="WD" evidence="4">
    <location>
        <begin position="722"/>
        <end position="754"/>
    </location>
</feature>
<sequence length="1011" mass="113064">QFCLVKNCKCLEAKPKRPTNPQATTQDKRAKLKISIFFDKNKTLLKPHRQKQQTKSGVPKVVAMVKAYLRYEPAAAFGVIVSVDSNIAYASSGMHVLAPALEKLNVWHVRQAICTKTLAPSPTSRDAPHRAVTSIASSLSSMVASGYADGSIRIWDYDQGTCQTTLNGHKGAVSALRYNKLCSLLASGSKDNDVILWDVVGENGLFRLRGHRDQVTDLVFLDSDKKLVTSSKDKFLRVWDLETQHCMQIISGHHTEIWSIDVDPEERYLVTGSADMELRFYKVKYESVSNISGTVSVNDVDSLTENKWDVLKKFGEIQRQSKDRVVTVRFNKLGNLLACQVAGKTVEIFRVLDEAEAKRKAKRRLHRKKEKKSAKKGVNEASEIGDANHGTEEDGNVHMVTVPDLFKLLQVVRASKKICSISFCPITPKNLLATLALSLNNNSLEFYSIEASSTSKLHAIDLHGHRSDVRSVTLSSDSTLLMSTSHNAVKFWNPSTGSCLTTIDSGYGLCGIIAPRNKYALVGTKDGKIEIIDIGSGTCIEEVEAHGGSVRSIAAIPNENGFVTGSADHDVKFWEYQIKQTPGQDSKHQTVSTIRSMKMNDEVLVVALSPDAKYIAVAMLDCTVKVHFLDSLKFFISLYGHKLPVLCMDISSDGDLIVTGSADKNLKIWGLDFGDCHKSLFAHNDSVMAVQFVRNTHYMFSAGKDRCLKYWDADKFELLLTFEEHHADVWCLAISNRGDFVVTGSHDRSIRRWDRTEEPFFIEEEQEKRLEELFEADLDNAENKYAPKEELPEEGVVALAGKRTQETLTATDLIIEALDVAESEAKRIAEHKLEATRASVSEFKPNITMLGLPPSNYVLHRLSTVNTNDLEQTLLALPFSDALKLLGYLKDWTLFPDKVELVCRVTTVLLQTHYNQLVTTPAARPVLTILKDILYARVKECKDTLGFNLAAMDHLKQMMALRSDALFRDAKLKLQEIRTQQSKRLEAREDTKTEKRKKKKQKKSSVMNAST</sequence>
<feature type="repeat" description="WD" evidence="4">
    <location>
        <begin position="638"/>
        <end position="679"/>
    </location>
</feature>
<evidence type="ECO:0000313" key="7">
    <source>
        <dbReference type="EMBL" id="GAV85737.1"/>
    </source>
</evidence>
<dbReference type="InterPro" id="IPR020472">
    <property type="entry name" value="WD40_PAC1"/>
</dbReference>
<feature type="repeat" description="WD" evidence="4">
    <location>
        <begin position="250"/>
        <end position="291"/>
    </location>
</feature>
<dbReference type="SUPFAM" id="SSF50978">
    <property type="entry name" value="WD40 repeat-like"/>
    <property type="match status" value="1"/>
</dbReference>
<dbReference type="FunCoup" id="A0A1Q3CZS6">
    <property type="interactions" value="3190"/>
</dbReference>
<feature type="repeat" description="WD" evidence="4">
    <location>
        <begin position="543"/>
        <end position="575"/>
    </location>
</feature>
<evidence type="ECO:0000256" key="4">
    <source>
        <dbReference type="PROSITE-ProRule" id="PRU00221"/>
    </source>
</evidence>
<dbReference type="OrthoDB" id="407922at2759"/>
<gene>
    <name evidence="7" type="ORF">CFOL_v3_29171</name>
</gene>
<feature type="domain" description="Small-subunit processome Utp12" evidence="6">
    <location>
        <begin position="855"/>
        <end position="957"/>
    </location>
</feature>
<dbReference type="FunFam" id="2.130.10.10:FF:001004">
    <property type="entry name" value="Transducin family protein / WD-40 repeat family protein"/>
    <property type="match status" value="1"/>
</dbReference>
<feature type="compositionally biased region" description="Basic and acidic residues" evidence="5">
    <location>
        <begin position="983"/>
        <end position="993"/>
    </location>
</feature>
<name>A0A1Q3CZS6_CEPFO</name>
<dbReference type="PRINTS" id="PR00320">
    <property type="entry name" value="GPROTEINBRPT"/>
</dbReference>
<feature type="compositionally biased region" description="Basic residues" evidence="5">
    <location>
        <begin position="360"/>
        <end position="375"/>
    </location>
</feature>
<dbReference type="PROSITE" id="PS50082">
    <property type="entry name" value="WD_REPEATS_2"/>
    <property type="match status" value="9"/>
</dbReference>
<dbReference type="Pfam" id="PF04003">
    <property type="entry name" value="Utp12"/>
    <property type="match status" value="1"/>
</dbReference>
<dbReference type="GO" id="GO:0030490">
    <property type="term" value="P:maturation of SSU-rRNA"/>
    <property type="evidence" value="ECO:0007669"/>
    <property type="project" value="TreeGrafter"/>
</dbReference>
<proteinExistence type="inferred from homology"/>
<dbReference type="PROSITE" id="PS00678">
    <property type="entry name" value="WD_REPEATS_1"/>
    <property type="match status" value="2"/>
</dbReference>
<feature type="non-terminal residue" evidence="7">
    <location>
        <position position="1"/>
    </location>
</feature>
<dbReference type="AlphaFoldDB" id="A0A1Q3CZS6"/>
<dbReference type="Pfam" id="PF25172">
    <property type="entry name" value="Beta-prop_WDR3_2nd"/>
    <property type="match status" value="1"/>
</dbReference>
<dbReference type="Pfam" id="PF25173">
    <property type="entry name" value="Beta-prop_WDR3_1st"/>
    <property type="match status" value="1"/>
</dbReference>
<feature type="repeat" description="WD" evidence="4">
    <location>
        <begin position="166"/>
        <end position="199"/>
    </location>
</feature>
<evidence type="ECO:0000256" key="3">
    <source>
        <dbReference type="ARBA" id="ARBA00038229"/>
    </source>
</evidence>
<dbReference type="PROSITE" id="PS50294">
    <property type="entry name" value="WD_REPEATS_REGION"/>
    <property type="match status" value="7"/>
</dbReference>
<dbReference type="FunFam" id="2.130.10.10:FF:001298">
    <property type="entry name" value="WD repeat-containing protein 3 isoform A"/>
    <property type="match status" value="1"/>
</dbReference>
<evidence type="ECO:0000313" key="8">
    <source>
        <dbReference type="Proteomes" id="UP000187406"/>
    </source>
</evidence>
<feature type="region of interest" description="Disordered" evidence="5">
    <location>
        <begin position="983"/>
        <end position="1011"/>
    </location>
</feature>
<dbReference type="InterPro" id="IPR051570">
    <property type="entry name" value="TBC1_cilium_biogenesis"/>
</dbReference>
<accession>A0A1Q3CZS6</accession>
<dbReference type="SMART" id="SM00320">
    <property type="entry name" value="WD40"/>
    <property type="match status" value="11"/>
</dbReference>
<dbReference type="InParanoid" id="A0A1Q3CZS6"/>
<dbReference type="PANTHER" id="PTHR19853">
    <property type="entry name" value="WD REPEAT CONTAINING PROTEIN 3 WDR3"/>
    <property type="match status" value="1"/>
</dbReference>
<evidence type="ECO:0000256" key="2">
    <source>
        <dbReference type="ARBA" id="ARBA00022737"/>
    </source>
</evidence>